<evidence type="ECO:0000259" key="12">
    <source>
        <dbReference type="PROSITE" id="PS50011"/>
    </source>
</evidence>
<keyword evidence="11" id="KW-0812">Transmembrane</keyword>
<dbReference type="Pfam" id="PF00069">
    <property type="entry name" value="Pkinase"/>
    <property type="match status" value="1"/>
</dbReference>
<dbReference type="InterPro" id="IPR005543">
    <property type="entry name" value="PASTA_dom"/>
</dbReference>
<evidence type="ECO:0000256" key="9">
    <source>
        <dbReference type="PROSITE-ProRule" id="PRU10141"/>
    </source>
</evidence>
<dbReference type="OrthoDB" id="9788659at2"/>
<dbReference type="EC" id="2.7.11.1" evidence="1"/>
<accession>A0A1H3MNJ7</accession>
<dbReference type="FunFam" id="3.30.200.20:FF:000035">
    <property type="entry name" value="Serine/threonine protein kinase Stk1"/>
    <property type="match status" value="1"/>
</dbReference>
<comment type="catalytic activity">
    <reaction evidence="7">
        <text>L-threonyl-[protein] + ATP = O-phospho-L-threonyl-[protein] + ADP + H(+)</text>
        <dbReference type="Rhea" id="RHEA:46608"/>
        <dbReference type="Rhea" id="RHEA-COMP:11060"/>
        <dbReference type="Rhea" id="RHEA-COMP:11605"/>
        <dbReference type="ChEBI" id="CHEBI:15378"/>
        <dbReference type="ChEBI" id="CHEBI:30013"/>
        <dbReference type="ChEBI" id="CHEBI:30616"/>
        <dbReference type="ChEBI" id="CHEBI:61977"/>
        <dbReference type="ChEBI" id="CHEBI:456216"/>
        <dbReference type="EC" id="2.7.11.1"/>
    </reaction>
</comment>
<proteinExistence type="predicted"/>
<keyword evidence="11" id="KW-0472">Membrane</keyword>
<evidence type="ECO:0000256" key="3">
    <source>
        <dbReference type="ARBA" id="ARBA00022679"/>
    </source>
</evidence>
<keyword evidence="3" id="KW-0808">Transferase</keyword>
<gene>
    <name evidence="14" type="ORF">SAMN02910414_02353</name>
</gene>
<evidence type="ECO:0000259" key="13">
    <source>
        <dbReference type="PROSITE" id="PS51178"/>
    </source>
</evidence>
<evidence type="ECO:0000256" key="11">
    <source>
        <dbReference type="SAM" id="Phobius"/>
    </source>
</evidence>
<evidence type="ECO:0000313" key="15">
    <source>
        <dbReference type="Proteomes" id="UP000183918"/>
    </source>
</evidence>
<keyword evidence="10" id="KW-0175">Coiled coil</keyword>
<dbReference type="PROSITE" id="PS00108">
    <property type="entry name" value="PROTEIN_KINASE_ST"/>
    <property type="match status" value="1"/>
</dbReference>
<evidence type="ECO:0000256" key="5">
    <source>
        <dbReference type="ARBA" id="ARBA00022777"/>
    </source>
</evidence>
<name>A0A1H3MNJ7_9FIRM</name>
<dbReference type="Pfam" id="PF03793">
    <property type="entry name" value="PASTA"/>
    <property type="match status" value="3"/>
</dbReference>
<evidence type="ECO:0000256" key="10">
    <source>
        <dbReference type="SAM" id="Coils"/>
    </source>
</evidence>
<keyword evidence="6 9" id="KW-0067">ATP-binding</keyword>
<sequence>MLNEGMYLSDRYEILEKIGAGGMSDVYKAKDHVLDRYVAVKVLKAEFSEDMNFVAKFRTEAQSAASLEHPNIVNIYDVGSEEGLHYIVMEYIEGIVLKTYIEKKGCLTYKEAVSIAIQIAKGIEAAHNKNIIHRDIKPQNIIISTEGKVKVTDFGIARAASTNTVSADVMGSVHYASPEQARNGFVDGRSDIYSLGIVMYEMVTGRVPFDGDTTVSVALQHLQDEMVSPSEYVKDLPISIEKIIQKCAQKNPDRRYQSINELIQDLRKSLVTPNEDFVQMVPLDENAKTKVISQDEIKQINDEIKKEPLVNDNEIVEKEHIDDDDLSLEEEDEESMNPKMDKAITIMGIITAVIIVIVIIYLILNMLGFVKFGGKKNTEKKTKAQTEKTDTTKQDVTMIDVTGRKYEDAERELKKLGLNVEISERKADSEVEEGCVIESDPKAGDKVKAGSTVKLVICEKEEVTVPGVVGKSESDASKILMDAGLTVEKKYEYSDSVPGGKVIKQSLASGRKTQKNNKVVITISQGVESVTVPSVVGTNKDQATSTLSGLGLDVSIKQEYSNTVSEGNVISQSVQGGRKVQKGTAIELTVSMGRKETEQKASTYSYEKVLTKPSNVVGVTVYLKDSSGNIVGSATNNNLTDAQQIVFSKKGISSTTGTGRLEVTWRHADGSTSTEGSASYVTFTKEQ</sequence>
<dbReference type="SUPFAM" id="SSF56112">
    <property type="entry name" value="Protein kinase-like (PK-like)"/>
    <property type="match status" value="1"/>
</dbReference>
<dbReference type="Gene3D" id="3.30.10.20">
    <property type="match status" value="3"/>
</dbReference>
<evidence type="ECO:0000313" key="14">
    <source>
        <dbReference type="EMBL" id="SDY77669.1"/>
    </source>
</evidence>
<dbReference type="CDD" id="cd14014">
    <property type="entry name" value="STKc_PknB_like"/>
    <property type="match status" value="1"/>
</dbReference>
<evidence type="ECO:0000256" key="2">
    <source>
        <dbReference type="ARBA" id="ARBA00022527"/>
    </source>
</evidence>
<feature type="binding site" evidence="9">
    <location>
        <position position="41"/>
    </location>
    <ligand>
        <name>ATP</name>
        <dbReference type="ChEBI" id="CHEBI:30616"/>
    </ligand>
</feature>
<dbReference type="SMART" id="SM00740">
    <property type="entry name" value="PASTA"/>
    <property type="match status" value="3"/>
</dbReference>
<feature type="domain" description="Protein kinase" evidence="12">
    <location>
        <begin position="12"/>
        <end position="278"/>
    </location>
</feature>
<dbReference type="Proteomes" id="UP000183918">
    <property type="component" value="Unassembled WGS sequence"/>
</dbReference>
<dbReference type="EMBL" id="FNPG01000036">
    <property type="protein sequence ID" value="SDY77669.1"/>
    <property type="molecule type" value="Genomic_DNA"/>
</dbReference>
<keyword evidence="4 9" id="KW-0547">Nucleotide-binding</keyword>
<dbReference type="GO" id="GO:0004674">
    <property type="term" value="F:protein serine/threonine kinase activity"/>
    <property type="evidence" value="ECO:0007669"/>
    <property type="project" value="UniProtKB-KW"/>
</dbReference>
<dbReference type="GO" id="GO:0005524">
    <property type="term" value="F:ATP binding"/>
    <property type="evidence" value="ECO:0007669"/>
    <property type="project" value="UniProtKB-UniRule"/>
</dbReference>
<evidence type="ECO:0000256" key="8">
    <source>
        <dbReference type="ARBA" id="ARBA00048679"/>
    </source>
</evidence>
<dbReference type="Gene3D" id="3.30.200.20">
    <property type="entry name" value="Phosphorylase Kinase, domain 1"/>
    <property type="match status" value="1"/>
</dbReference>
<keyword evidence="5 14" id="KW-0418">Kinase</keyword>
<feature type="coiled-coil region" evidence="10">
    <location>
        <begin position="399"/>
        <end position="426"/>
    </location>
</feature>
<dbReference type="PANTHER" id="PTHR43289:SF34">
    <property type="entry name" value="SERINE_THREONINE-PROTEIN KINASE YBDM-RELATED"/>
    <property type="match status" value="1"/>
</dbReference>
<keyword evidence="2 14" id="KW-0723">Serine/threonine-protein kinase</keyword>
<feature type="transmembrane region" description="Helical" evidence="11">
    <location>
        <begin position="344"/>
        <end position="370"/>
    </location>
</feature>
<evidence type="ECO:0000256" key="4">
    <source>
        <dbReference type="ARBA" id="ARBA00022741"/>
    </source>
</evidence>
<dbReference type="SUPFAM" id="SSF54184">
    <property type="entry name" value="Penicillin-binding protein 2x (pbp-2x), c-terminal domain"/>
    <property type="match status" value="3"/>
</dbReference>
<reference evidence="14 15" key="1">
    <citation type="submission" date="2016-10" db="EMBL/GenBank/DDBJ databases">
        <authorList>
            <person name="de Groot N.N."/>
        </authorList>
    </citation>
    <scope>NUCLEOTIDE SEQUENCE [LARGE SCALE GENOMIC DNA]</scope>
    <source>
        <strain evidence="14 15">DSM 14045</strain>
    </source>
</reference>
<feature type="domain" description="PASTA" evidence="13">
    <location>
        <begin position="392"/>
        <end position="458"/>
    </location>
</feature>
<dbReference type="PROSITE" id="PS51178">
    <property type="entry name" value="PASTA"/>
    <property type="match status" value="3"/>
</dbReference>
<dbReference type="PROSITE" id="PS00107">
    <property type="entry name" value="PROTEIN_KINASE_ATP"/>
    <property type="match status" value="1"/>
</dbReference>
<comment type="catalytic activity">
    <reaction evidence="8">
        <text>L-seryl-[protein] + ATP = O-phospho-L-seryl-[protein] + ADP + H(+)</text>
        <dbReference type="Rhea" id="RHEA:17989"/>
        <dbReference type="Rhea" id="RHEA-COMP:9863"/>
        <dbReference type="Rhea" id="RHEA-COMP:11604"/>
        <dbReference type="ChEBI" id="CHEBI:15378"/>
        <dbReference type="ChEBI" id="CHEBI:29999"/>
        <dbReference type="ChEBI" id="CHEBI:30616"/>
        <dbReference type="ChEBI" id="CHEBI:83421"/>
        <dbReference type="ChEBI" id="CHEBI:456216"/>
        <dbReference type="EC" id="2.7.11.1"/>
    </reaction>
</comment>
<dbReference type="STRING" id="1122142.SAMN02910414_02353"/>
<dbReference type="FunFam" id="1.10.510.10:FF:000021">
    <property type="entry name" value="Serine/threonine protein kinase"/>
    <property type="match status" value="1"/>
</dbReference>
<feature type="domain" description="PASTA" evidence="13">
    <location>
        <begin position="526"/>
        <end position="592"/>
    </location>
</feature>
<dbReference type="InterPro" id="IPR017441">
    <property type="entry name" value="Protein_kinase_ATP_BS"/>
</dbReference>
<dbReference type="PANTHER" id="PTHR43289">
    <property type="entry name" value="MITOGEN-ACTIVATED PROTEIN KINASE KINASE KINASE 20-RELATED"/>
    <property type="match status" value="1"/>
</dbReference>
<organism evidence="14 15">
    <name type="scientific">Lachnobacterium bovis DSM 14045</name>
    <dbReference type="NCBI Taxonomy" id="1122142"/>
    <lineage>
        <taxon>Bacteria</taxon>
        <taxon>Bacillati</taxon>
        <taxon>Bacillota</taxon>
        <taxon>Clostridia</taxon>
        <taxon>Lachnospirales</taxon>
        <taxon>Lachnospiraceae</taxon>
        <taxon>Lachnobacterium</taxon>
    </lineage>
</organism>
<dbReference type="NCBIfam" id="NF033483">
    <property type="entry name" value="PknB_PASTA_kin"/>
    <property type="match status" value="1"/>
</dbReference>
<dbReference type="InterPro" id="IPR000719">
    <property type="entry name" value="Prot_kinase_dom"/>
</dbReference>
<keyword evidence="11" id="KW-1133">Transmembrane helix</keyword>
<dbReference type="RefSeq" id="WP_074719132.1">
    <property type="nucleotide sequence ID" value="NZ_FNPG01000036.1"/>
</dbReference>
<protein>
    <recommendedName>
        <fullName evidence="1">non-specific serine/threonine protein kinase</fullName>
        <ecNumber evidence="1">2.7.11.1</ecNumber>
    </recommendedName>
</protein>
<evidence type="ECO:0000256" key="1">
    <source>
        <dbReference type="ARBA" id="ARBA00012513"/>
    </source>
</evidence>
<dbReference type="Gene3D" id="1.10.510.10">
    <property type="entry name" value="Transferase(Phosphotransferase) domain 1"/>
    <property type="match status" value="1"/>
</dbReference>
<keyword evidence="15" id="KW-1185">Reference proteome</keyword>
<dbReference type="AlphaFoldDB" id="A0A1H3MNJ7"/>
<dbReference type="InterPro" id="IPR008271">
    <property type="entry name" value="Ser/Thr_kinase_AS"/>
</dbReference>
<evidence type="ECO:0000256" key="6">
    <source>
        <dbReference type="ARBA" id="ARBA00022840"/>
    </source>
</evidence>
<dbReference type="InterPro" id="IPR011009">
    <property type="entry name" value="Kinase-like_dom_sf"/>
</dbReference>
<dbReference type="PROSITE" id="PS50011">
    <property type="entry name" value="PROTEIN_KINASE_DOM"/>
    <property type="match status" value="1"/>
</dbReference>
<evidence type="ECO:0000256" key="7">
    <source>
        <dbReference type="ARBA" id="ARBA00047899"/>
    </source>
</evidence>
<dbReference type="SMART" id="SM00220">
    <property type="entry name" value="S_TKc"/>
    <property type="match status" value="1"/>
</dbReference>
<dbReference type="CDD" id="cd06577">
    <property type="entry name" value="PASTA_pknB"/>
    <property type="match status" value="3"/>
</dbReference>
<feature type="domain" description="PASTA" evidence="13">
    <location>
        <begin position="459"/>
        <end position="525"/>
    </location>
</feature>